<dbReference type="Gene3D" id="3.90.550.10">
    <property type="entry name" value="Spore Coat Polysaccharide Biosynthesis Protein SpsA, Chain A"/>
    <property type="match status" value="1"/>
</dbReference>
<feature type="compositionally biased region" description="Basic and acidic residues" evidence="8">
    <location>
        <begin position="105"/>
        <end position="114"/>
    </location>
</feature>
<dbReference type="Pfam" id="PF03452">
    <property type="entry name" value="Anp1"/>
    <property type="match status" value="1"/>
</dbReference>
<accession>R0KC21</accession>
<dbReference type="PANTHER" id="PTHR43083:SF4">
    <property type="entry name" value="N-GLYCOSYL-TRANSFERASE (AFU_ORTHOLOGUE AFUA_4G06870)"/>
    <property type="match status" value="1"/>
</dbReference>
<keyword evidence="2" id="KW-0812">Transmembrane</keyword>
<feature type="chain" id="PRO_5004343924" evidence="9">
    <location>
        <begin position="21"/>
        <end position="526"/>
    </location>
</feature>
<evidence type="ECO:0000313" key="10">
    <source>
        <dbReference type="EMBL" id="EOA85782.1"/>
    </source>
</evidence>
<evidence type="ECO:0000313" key="11">
    <source>
        <dbReference type="Proteomes" id="UP000016935"/>
    </source>
</evidence>
<dbReference type="GO" id="GO:0000136">
    <property type="term" value="C:mannan polymerase complex"/>
    <property type="evidence" value="ECO:0007669"/>
    <property type="project" value="TreeGrafter"/>
</dbReference>
<dbReference type="SUPFAM" id="SSF53448">
    <property type="entry name" value="Nucleotide-diphospho-sugar transferases"/>
    <property type="match status" value="1"/>
</dbReference>
<dbReference type="HOGENOM" id="CLU_017872_4_2_1"/>
<dbReference type="InterPro" id="IPR052086">
    <property type="entry name" value="Mannan_Polymerase_Subunit"/>
</dbReference>
<dbReference type="EMBL" id="KB908637">
    <property type="protein sequence ID" value="EOA85782.1"/>
    <property type="molecule type" value="Genomic_DNA"/>
</dbReference>
<comment type="subcellular location">
    <subcellularLocation>
        <location evidence="1">Golgi apparatus membrane</location>
        <topology evidence="1">Single-pass type II membrane protein</topology>
    </subcellularLocation>
</comment>
<keyword evidence="4" id="KW-1133">Transmembrane helix</keyword>
<reference evidence="10 11" key="2">
    <citation type="journal article" date="2013" name="PLoS Genet.">
        <title>Comparative genome structure, secondary metabolite, and effector coding capacity across Cochliobolus pathogens.</title>
        <authorList>
            <person name="Condon B.J."/>
            <person name="Leng Y."/>
            <person name="Wu D."/>
            <person name="Bushley K.E."/>
            <person name="Ohm R.A."/>
            <person name="Otillar R."/>
            <person name="Martin J."/>
            <person name="Schackwitz W."/>
            <person name="Grimwood J."/>
            <person name="MohdZainudin N."/>
            <person name="Xue C."/>
            <person name="Wang R."/>
            <person name="Manning V.A."/>
            <person name="Dhillon B."/>
            <person name="Tu Z.J."/>
            <person name="Steffenson B.J."/>
            <person name="Salamov A."/>
            <person name="Sun H."/>
            <person name="Lowry S."/>
            <person name="LaButti K."/>
            <person name="Han J."/>
            <person name="Copeland A."/>
            <person name="Lindquist E."/>
            <person name="Barry K."/>
            <person name="Schmutz J."/>
            <person name="Baker S.E."/>
            <person name="Ciuffetti L.M."/>
            <person name="Grigoriev I.V."/>
            <person name="Zhong S."/>
            <person name="Turgeon B.G."/>
        </authorList>
    </citation>
    <scope>NUCLEOTIDE SEQUENCE [LARGE SCALE GENOMIC DNA]</scope>
    <source>
        <strain evidence="11">28A</strain>
    </source>
</reference>
<feature type="compositionally biased region" description="Basic and acidic residues" evidence="8">
    <location>
        <begin position="82"/>
        <end position="93"/>
    </location>
</feature>
<proteinExistence type="inferred from homology"/>
<evidence type="ECO:0000256" key="3">
    <source>
        <dbReference type="ARBA" id="ARBA00022968"/>
    </source>
</evidence>
<evidence type="ECO:0000256" key="7">
    <source>
        <dbReference type="ARBA" id="ARBA00037964"/>
    </source>
</evidence>
<dbReference type="AlphaFoldDB" id="R0KC21"/>
<gene>
    <name evidence="10" type="ORF">SETTUDRAFT_47786</name>
</gene>
<dbReference type="eggNOG" id="ENOG502QVDT">
    <property type="taxonomic scope" value="Eukaryota"/>
</dbReference>
<sequence length="526" mass="59046">MVVALRLRLRLGLGLGPALGSQHHVAYRALASSARLPQATFQNLRASWPCPHHTNSRPAPTLAPQAPPTAKLEQSYSPPRHSQRETSNKDSVRARSSSIRLSQARGEDVDKEPPARSPLTMLAGKGYSWKAAQAKLPPSRHLVHTARNPKFLLSVGLLAAVILLWRSMGSATGELQRFYCFGPSKPPMHMTANEHEDWHAHLTTPVIFNHHKPIEVNATHIQHIDLNPIKSTVDAVKNKERVLILTPLRDAAFYLPKHFDLLAQLTYPHELIDLAFLVGDTTDDTVATLAKELERIQNNPEIAFRSTMIVEKDFGVTLSQSVEDRHGFEAQGPRRKALGKARNYLLSAALKPDHSWVYWRDVDIVDSPAKIIEDFVAHDRDILVPNVWFHRYKEENGKMVDIEGRFDYNSWQESPQGLKLAASLDKDVVLAEGYKQYPTNRRYMAKLGDWRADKDEEMPLDGIGGVNIIVKADVHRSGINFPCYAFENQAETEGFAKMALRAGYGVYGLPNYVVWHIDTDEKPGNA</sequence>
<dbReference type="GeneID" id="19405154"/>
<dbReference type="RefSeq" id="XP_008026553.1">
    <property type="nucleotide sequence ID" value="XM_008028362.1"/>
</dbReference>
<reference evidence="10 11" key="1">
    <citation type="journal article" date="2012" name="PLoS Pathog.">
        <title>Diverse lifestyles and strategies of plant pathogenesis encoded in the genomes of eighteen Dothideomycetes fungi.</title>
        <authorList>
            <person name="Ohm R.A."/>
            <person name="Feau N."/>
            <person name="Henrissat B."/>
            <person name="Schoch C.L."/>
            <person name="Horwitz B.A."/>
            <person name="Barry K.W."/>
            <person name="Condon B.J."/>
            <person name="Copeland A.C."/>
            <person name="Dhillon B."/>
            <person name="Glaser F."/>
            <person name="Hesse C.N."/>
            <person name="Kosti I."/>
            <person name="LaButti K."/>
            <person name="Lindquist E.A."/>
            <person name="Lucas S."/>
            <person name="Salamov A.A."/>
            <person name="Bradshaw R.E."/>
            <person name="Ciuffetti L."/>
            <person name="Hamelin R.C."/>
            <person name="Kema G.H.J."/>
            <person name="Lawrence C."/>
            <person name="Scott J.A."/>
            <person name="Spatafora J.W."/>
            <person name="Turgeon B.G."/>
            <person name="de Wit P.J.G.M."/>
            <person name="Zhong S."/>
            <person name="Goodwin S.B."/>
            <person name="Grigoriev I.V."/>
        </authorList>
    </citation>
    <scope>NUCLEOTIDE SEQUENCE [LARGE SCALE GENOMIC DNA]</scope>
    <source>
        <strain evidence="11">28A</strain>
    </source>
</reference>
<evidence type="ECO:0000256" key="9">
    <source>
        <dbReference type="SAM" id="SignalP"/>
    </source>
</evidence>
<feature type="region of interest" description="Disordered" evidence="8">
    <location>
        <begin position="47"/>
        <end position="121"/>
    </location>
</feature>
<evidence type="ECO:0000256" key="5">
    <source>
        <dbReference type="ARBA" id="ARBA00023034"/>
    </source>
</evidence>
<organism evidence="10 11">
    <name type="scientific">Exserohilum turcicum (strain 28A)</name>
    <name type="common">Northern leaf blight fungus</name>
    <name type="synonym">Setosphaeria turcica</name>
    <dbReference type="NCBI Taxonomy" id="671987"/>
    <lineage>
        <taxon>Eukaryota</taxon>
        <taxon>Fungi</taxon>
        <taxon>Dikarya</taxon>
        <taxon>Ascomycota</taxon>
        <taxon>Pezizomycotina</taxon>
        <taxon>Dothideomycetes</taxon>
        <taxon>Pleosporomycetidae</taxon>
        <taxon>Pleosporales</taxon>
        <taxon>Pleosporineae</taxon>
        <taxon>Pleosporaceae</taxon>
        <taxon>Exserohilum</taxon>
    </lineage>
</organism>
<dbReference type="InterPro" id="IPR029044">
    <property type="entry name" value="Nucleotide-diphossugar_trans"/>
</dbReference>
<keyword evidence="5" id="KW-0333">Golgi apparatus</keyword>
<keyword evidence="9" id="KW-0732">Signal</keyword>
<dbReference type="GO" id="GO:0000032">
    <property type="term" value="P:cell wall mannoprotein biosynthetic process"/>
    <property type="evidence" value="ECO:0007669"/>
    <property type="project" value="TreeGrafter"/>
</dbReference>
<keyword evidence="3" id="KW-0735">Signal-anchor</keyword>
<dbReference type="GO" id="GO:0006487">
    <property type="term" value="P:protein N-linked glycosylation"/>
    <property type="evidence" value="ECO:0007669"/>
    <property type="project" value="TreeGrafter"/>
</dbReference>
<protein>
    <submittedName>
        <fullName evidence="10">Glycosyltransferase family 62 protein</fullName>
    </submittedName>
</protein>
<dbReference type="Proteomes" id="UP000016935">
    <property type="component" value="Unassembled WGS sequence"/>
</dbReference>
<evidence type="ECO:0000256" key="2">
    <source>
        <dbReference type="ARBA" id="ARBA00022692"/>
    </source>
</evidence>
<feature type="compositionally biased region" description="Low complexity" evidence="8">
    <location>
        <begin position="58"/>
        <end position="70"/>
    </location>
</feature>
<feature type="signal peptide" evidence="9">
    <location>
        <begin position="1"/>
        <end position="20"/>
    </location>
</feature>
<dbReference type="FunFam" id="3.90.550.10:FF:000017">
    <property type="entry name" value="Mannan polymerase II complex ANP1 subunit"/>
    <property type="match status" value="1"/>
</dbReference>
<keyword evidence="10" id="KW-0808">Transferase</keyword>
<dbReference type="STRING" id="671987.R0KC21"/>
<name>R0KC21_EXST2</name>
<comment type="similarity">
    <text evidence="7">Belongs to the ANP1/MMN9/VAN1 family.</text>
</comment>
<dbReference type="PANTHER" id="PTHR43083">
    <property type="entry name" value="MANNAN POLYMERASE II"/>
    <property type="match status" value="1"/>
</dbReference>
<evidence type="ECO:0000256" key="6">
    <source>
        <dbReference type="ARBA" id="ARBA00023136"/>
    </source>
</evidence>
<evidence type="ECO:0000256" key="1">
    <source>
        <dbReference type="ARBA" id="ARBA00004323"/>
    </source>
</evidence>
<dbReference type="GO" id="GO:0000009">
    <property type="term" value="F:alpha-1,6-mannosyltransferase activity"/>
    <property type="evidence" value="ECO:0007669"/>
    <property type="project" value="TreeGrafter"/>
</dbReference>
<evidence type="ECO:0000256" key="8">
    <source>
        <dbReference type="SAM" id="MobiDB-lite"/>
    </source>
</evidence>
<keyword evidence="6" id="KW-0472">Membrane</keyword>
<evidence type="ECO:0000256" key="4">
    <source>
        <dbReference type="ARBA" id="ARBA00022989"/>
    </source>
</evidence>
<keyword evidence="11" id="KW-1185">Reference proteome</keyword>
<dbReference type="OrthoDB" id="204164at2759"/>